<sequence>MKISVTSYLSEDLDFLRRFFLRLRLRLVEELSSSSASSEEYILWRFFFLRLWLVDGASSNGASSNGASSNGASSDDASSSESASIIIFFIFSLNKSFMNSSFSSSEESSNSFFGRLAIARLEKITSQQQLRFVNINCRTELSDVIFFRNSRFTIKKKGKGK</sequence>
<reference evidence="2" key="1">
    <citation type="submission" date="2025-08" db="UniProtKB">
        <authorList>
            <consortium name="RefSeq"/>
        </authorList>
    </citation>
    <scope>IDENTIFICATION</scope>
</reference>
<dbReference type="Proteomes" id="UP001652628">
    <property type="component" value="Chromosome 3"/>
</dbReference>
<organism evidence="1 2">
    <name type="scientific">Drosophila suzukii</name>
    <name type="common">Spotted-wing drosophila fruit fly</name>
    <dbReference type="NCBI Taxonomy" id="28584"/>
    <lineage>
        <taxon>Eukaryota</taxon>
        <taxon>Metazoa</taxon>
        <taxon>Ecdysozoa</taxon>
        <taxon>Arthropoda</taxon>
        <taxon>Hexapoda</taxon>
        <taxon>Insecta</taxon>
        <taxon>Pterygota</taxon>
        <taxon>Neoptera</taxon>
        <taxon>Endopterygota</taxon>
        <taxon>Diptera</taxon>
        <taxon>Brachycera</taxon>
        <taxon>Muscomorpha</taxon>
        <taxon>Ephydroidea</taxon>
        <taxon>Drosophilidae</taxon>
        <taxon>Drosophila</taxon>
        <taxon>Sophophora</taxon>
    </lineage>
</organism>
<accession>A0AB40D759</accession>
<name>A0AB40D759_DROSZ</name>
<dbReference type="AlphaFoldDB" id="A0AB40D759"/>
<dbReference type="RefSeq" id="XP_065720140.2">
    <property type="nucleotide sequence ID" value="XM_065864068.2"/>
</dbReference>
<evidence type="ECO:0000313" key="1">
    <source>
        <dbReference type="Proteomes" id="UP001652628"/>
    </source>
</evidence>
<proteinExistence type="predicted"/>
<keyword evidence="1" id="KW-1185">Reference proteome</keyword>
<protein>
    <submittedName>
        <fullName evidence="2">Uncharacterized protein</fullName>
    </submittedName>
</protein>
<dbReference type="GeneID" id="136116825"/>
<gene>
    <name evidence="2" type="primary">LOC136116825</name>
</gene>
<evidence type="ECO:0000313" key="2">
    <source>
        <dbReference type="RefSeq" id="XP_065720140.2"/>
    </source>
</evidence>